<feature type="domain" description="4Fe-4S ferredoxin-type" evidence="8">
    <location>
        <begin position="265"/>
        <end position="294"/>
    </location>
</feature>
<keyword evidence="7" id="KW-1133">Transmembrane helix</keyword>
<name>A0ABZ3INE7_9FIRM</name>
<keyword evidence="10" id="KW-1185">Reference proteome</keyword>
<dbReference type="RefSeq" id="WP_094606814.1">
    <property type="nucleotide sequence ID" value="NZ_CP155573.1"/>
</dbReference>
<keyword evidence="3" id="KW-0479">Metal-binding</keyword>
<evidence type="ECO:0000259" key="8">
    <source>
        <dbReference type="PROSITE" id="PS51379"/>
    </source>
</evidence>
<keyword evidence="5" id="KW-0408">Iron</keyword>
<dbReference type="SUPFAM" id="SSF54862">
    <property type="entry name" value="4Fe-4S ferredoxins"/>
    <property type="match status" value="1"/>
</dbReference>
<accession>A0ABZ3INE7</accession>
<proteinExistence type="predicted"/>
<keyword evidence="1" id="KW-0813">Transport</keyword>
<evidence type="ECO:0000256" key="7">
    <source>
        <dbReference type="SAM" id="Phobius"/>
    </source>
</evidence>
<evidence type="ECO:0000256" key="3">
    <source>
        <dbReference type="ARBA" id="ARBA00022723"/>
    </source>
</evidence>
<dbReference type="InterPro" id="IPR051684">
    <property type="entry name" value="Electron_Trans/Redox"/>
</dbReference>
<evidence type="ECO:0000256" key="2">
    <source>
        <dbReference type="ARBA" id="ARBA00022485"/>
    </source>
</evidence>
<keyword evidence="7" id="KW-0472">Membrane</keyword>
<dbReference type="PROSITE" id="PS00198">
    <property type="entry name" value="4FE4S_FER_1"/>
    <property type="match status" value="1"/>
</dbReference>
<evidence type="ECO:0000256" key="6">
    <source>
        <dbReference type="ARBA" id="ARBA00023014"/>
    </source>
</evidence>
<feature type="transmembrane region" description="Helical" evidence="7">
    <location>
        <begin position="60"/>
        <end position="83"/>
    </location>
</feature>
<keyword evidence="7" id="KW-0812">Transmembrane</keyword>
<feature type="transmembrane region" description="Helical" evidence="7">
    <location>
        <begin position="190"/>
        <end position="207"/>
    </location>
</feature>
<reference evidence="9" key="1">
    <citation type="submission" date="2024-05" db="EMBL/GenBank/DDBJ databases">
        <title>Isolation and characterization of Sporomusa carbonis sp. nov., a carboxydotrophic hydrogenogen in the genus of Sporomusa isolated from a charcoal burning pile.</title>
        <authorList>
            <person name="Boeer T."/>
            <person name="Rosenbaum F."/>
            <person name="Eysell L."/>
            <person name="Mueller V."/>
            <person name="Daniel R."/>
            <person name="Poehlein A."/>
        </authorList>
    </citation>
    <scope>NUCLEOTIDE SEQUENCE [LARGE SCALE GENOMIC DNA]</scope>
    <source>
        <strain evidence="9">DSM 10669</strain>
    </source>
</reference>
<dbReference type="InterPro" id="IPR017900">
    <property type="entry name" value="4Fe4S_Fe_S_CS"/>
</dbReference>
<evidence type="ECO:0000256" key="5">
    <source>
        <dbReference type="ARBA" id="ARBA00023004"/>
    </source>
</evidence>
<evidence type="ECO:0000256" key="4">
    <source>
        <dbReference type="ARBA" id="ARBA00022982"/>
    </source>
</evidence>
<gene>
    <name evidence="9" type="ORF">SPSIL_034340</name>
</gene>
<dbReference type="EMBL" id="CP155573">
    <property type="protein sequence ID" value="XFO67240.1"/>
    <property type="molecule type" value="Genomic_DNA"/>
</dbReference>
<dbReference type="InterPro" id="IPR017896">
    <property type="entry name" value="4Fe4S_Fe-S-bd"/>
</dbReference>
<evidence type="ECO:0000313" key="9">
    <source>
        <dbReference type="EMBL" id="XFO67240.1"/>
    </source>
</evidence>
<keyword evidence="4" id="KW-0249">Electron transport</keyword>
<evidence type="ECO:0000256" key="1">
    <source>
        <dbReference type="ARBA" id="ARBA00022448"/>
    </source>
</evidence>
<feature type="transmembrane region" description="Helical" evidence="7">
    <location>
        <begin position="146"/>
        <end position="178"/>
    </location>
</feature>
<sequence>MNRNRTRTLRMTTMAVVAITIIIGAVKNAGTGSFSAFGVENISAICPLGYLEAAFAGREFLPHLLLSFLVIAGLTALLGRVFCGWICPIPLVRKLVVNKVDEGQQDFTNSTANDDSAQPILEDRETAKTSCSQESSSTAKNSSSGLVILGVTLGSSAIFGFPVFCLICPIGLVFATLFALIRLLHFNEPTMDIIVFPVVIIVELVLLKKWCSKLCPVGALLSLFSRFNRNLVPTVDRSRCLEEHRDTKCQRCRSVCSFDVDLKNGSGTGDISDCTKCRECADNCPVQAIRFPWR</sequence>
<dbReference type="PANTHER" id="PTHR30176:SF3">
    <property type="entry name" value="FERREDOXIN-TYPE PROTEIN NAPH"/>
    <property type="match status" value="1"/>
</dbReference>
<organism evidence="9 10">
    <name type="scientific">Sporomusa silvacetica DSM 10669</name>
    <dbReference type="NCBI Taxonomy" id="1123289"/>
    <lineage>
        <taxon>Bacteria</taxon>
        <taxon>Bacillati</taxon>
        <taxon>Bacillota</taxon>
        <taxon>Negativicutes</taxon>
        <taxon>Selenomonadales</taxon>
        <taxon>Sporomusaceae</taxon>
        <taxon>Sporomusa</taxon>
    </lineage>
</organism>
<protein>
    <recommendedName>
        <fullName evidence="8">4Fe-4S ferredoxin-type domain-containing protein</fullName>
    </recommendedName>
</protein>
<dbReference type="PROSITE" id="PS51379">
    <property type="entry name" value="4FE4S_FER_2"/>
    <property type="match status" value="1"/>
</dbReference>
<evidence type="ECO:0000313" key="10">
    <source>
        <dbReference type="Proteomes" id="UP000216752"/>
    </source>
</evidence>
<dbReference type="Proteomes" id="UP000216752">
    <property type="component" value="Chromosome"/>
</dbReference>
<keyword evidence="6" id="KW-0411">Iron-sulfur</keyword>
<dbReference type="PANTHER" id="PTHR30176">
    <property type="entry name" value="FERREDOXIN-TYPE PROTEIN NAPH"/>
    <property type="match status" value="1"/>
</dbReference>
<keyword evidence="2" id="KW-0004">4Fe-4S</keyword>
<dbReference type="Pfam" id="PF12801">
    <property type="entry name" value="Fer4_5"/>
    <property type="match status" value="3"/>
</dbReference>